<gene>
    <name evidence="2" type="ORF">NBR_LOCUS19164</name>
</gene>
<dbReference type="Proteomes" id="UP000271162">
    <property type="component" value="Unassembled WGS sequence"/>
</dbReference>
<name>A0A0N4YPJ1_NIPBR</name>
<evidence type="ECO:0000313" key="3">
    <source>
        <dbReference type="Proteomes" id="UP000271162"/>
    </source>
</evidence>
<keyword evidence="3" id="KW-1185">Reference proteome</keyword>
<dbReference type="STRING" id="27835.A0A0N4YPJ1"/>
<dbReference type="AlphaFoldDB" id="A0A0N4YPJ1"/>
<organism evidence="4">
    <name type="scientific">Nippostrongylus brasiliensis</name>
    <name type="common">Rat hookworm</name>
    <dbReference type="NCBI Taxonomy" id="27835"/>
    <lineage>
        <taxon>Eukaryota</taxon>
        <taxon>Metazoa</taxon>
        <taxon>Ecdysozoa</taxon>
        <taxon>Nematoda</taxon>
        <taxon>Chromadorea</taxon>
        <taxon>Rhabditida</taxon>
        <taxon>Rhabditina</taxon>
        <taxon>Rhabditomorpha</taxon>
        <taxon>Strongyloidea</taxon>
        <taxon>Heligmosomidae</taxon>
        <taxon>Nippostrongylus</taxon>
    </lineage>
</organism>
<feature type="chain" id="PRO_5043125876" evidence="1">
    <location>
        <begin position="21"/>
        <end position="88"/>
    </location>
</feature>
<protein>
    <submittedName>
        <fullName evidence="4">Transmembrane protein</fullName>
    </submittedName>
</protein>
<proteinExistence type="predicted"/>
<feature type="signal peptide" evidence="1">
    <location>
        <begin position="1"/>
        <end position="20"/>
    </location>
</feature>
<sequence length="88" mass="10053">MLLAFLFLWLLIVFFLDVVAFQRTTSQSGCQPVSYYHTANMVEVMVEANVEDRPVTNGLDWEKLFKMAEDPDLDDIDRGPIENAIANL</sequence>
<dbReference type="EMBL" id="UYSL01023942">
    <property type="protein sequence ID" value="VDL82893.1"/>
    <property type="molecule type" value="Genomic_DNA"/>
</dbReference>
<reference evidence="4" key="1">
    <citation type="submission" date="2017-02" db="UniProtKB">
        <authorList>
            <consortium name="WormBaseParasite"/>
        </authorList>
    </citation>
    <scope>IDENTIFICATION</scope>
</reference>
<evidence type="ECO:0000313" key="4">
    <source>
        <dbReference type="WBParaSite" id="NBR_0001916201-mRNA-1"/>
    </source>
</evidence>
<evidence type="ECO:0000313" key="2">
    <source>
        <dbReference type="EMBL" id="VDL82893.1"/>
    </source>
</evidence>
<reference evidence="2 3" key="2">
    <citation type="submission" date="2018-11" db="EMBL/GenBank/DDBJ databases">
        <authorList>
            <consortium name="Pathogen Informatics"/>
        </authorList>
    </citation>
    <scope>NUCLEOTIDE SEQUENCE [LARGE SCALE GENOMIC DNA]</scope>
</reference>
<accession>A0A0N4YPJ1</accession>
<keyword evidence="1" id="KW-0732">Signal</keyword>
<evidence type="ECO:0000256" key="1">
    <source>
        <dbReference type="SAM" id="SignalP"/>
    </source>
</evidence>
<dbReference type="WBParaSite" id="NBR_0001916201-mRNA-1">
    <property type="protein sequence ID" value="NBR_0001916201-mRNA-1"/>
    <property type="gene ID" value="NBR_0001916201"/>
</dbReference>